<dbReference type="Proteomes" id="UP000245981">
    <property type="component" value="Unassembled WGS sequence"/>
</dbReference>
<evidence type="ECO:0000259" key="3">
    <source>
        <dbReference type="PROSITE" id="PS51186"/>
    </source>
</evidence>
<dbReference type="OrthoDB" id="9796171at2"/>
<dbReference type="PROSITE" id="PS51186">
    <property type="entry name" value="GNAT"/>
    <property type="match status" value="1"/>
</dbReference>
<dbReference type="GO" id="GO:0016747">
    <property type="term" value="F:acyltransferase activity, transferring groups other than amino-acyl groups"/>
    <property type="evidence" value="ECO:0007669"/>
    <property type="project" value="InterPro"/>
</dbReference>
<dbReference type="InterPro" id="IPR000182">
    <property type="entry name" value="GNAT_dom"/>
</dbReference>
<evidence type="ECO:0000313" key="4">
    <source>
        <dbReference type="EMBL" id="PWK96935.1"/>
    </source>
</evidence>
<dbReference type="FunFam" id="3.40.630.30:FF:000035">
    <property type="entry name" value="GNAT family N-acetyltransferase"/>
    <property type="match status" value="1"/>
</dbReference>
<accession>A0A2V2BGR2</accession>
<dbReference type="STRING" id="574096.HA38_04840"/>
<comment type="caution">
    <text evidence="4">The sequence shown here is derived from an EMBL/GenBank/DDBJ whole genome shotgun (WGS) entry which is preliminary data.</text>
</comment>
<name>A0A2V2BGR2_9GAMM</name>
<dbReference type="Pfam" id="PF13673">
    <property type="entry name" value="Acetyltransf_10"/>
    <property type="match status" value="1"/>
</dbReference>
<evidence type="ECO:0000313" key="5">
    <source>
        <dbReference type="Proteomes" id="UP000245981"/>
    </source>
</evidence>
<evidence type="ECO:0000256" key="2">
    <source>
        <dbReference type="ARBA" id="ARBA00072224"/>
    </source>
</evidence>
<dbReference type="NCBIfam" id="NF007644">
    <property type="entry name" value="PRK10314.1"/>
    <property type="match status" value="1"/>
</dbReference>
<gene>
    <name evidence="4" type="ORF">C7431_105267</name>
</gene>
<dbReference type="AlphaFoldDB" id="A0A2V2BGR2"/>
<feature type="domain" description="N-acetyltransferase" evidence="3">
    <location>
        <begin position="8"/>
        <end position="152"/>
    </location>
</feature>
<comment type="similarity">
    <text evidence="1">Belongs to the UPF0039 (ElaA) family.</text>
</comment>
<dbReference type="RefSeq" id="WP_109717406.1">
    <property type="nucleotide sequence ID" value="NZ_QGHF01000005.1"/>
</dbReference>
<sequence>MQISWLDLHQQAITVPQLYAALVLRCKVFVVEQNCAYLDVDGLDLQADNRHVLGMAQGELLAYARILSPDGPQADVTIGRVIVSDKARGLNLGNQLMAQAIASCEQHWPGHSLFLSAQAHLQAFYQRHGFVAVSDSYLEDGIAHIDMRRAEQAGE</sequence>
<dbReference type="EMBL" id="QGHF01000005">
    <property type="protein sequence ID" value="PWK96935.1"/>
    <property type="molecule type" value="Genomic_DNA"/>
</dbReference>
<organism evidence="4 5">
    <name type="scientific">Pantoea allii</name>
    <dbReference type="NCBI Taxonomy" id="574096"/>
    <lineage>
        <taxon>Bacteria</taxon>
        <taxon>Pseudomonadati</taxon>
        <taxon>Pseudomonadota</taxon>
        <taxon>Gammaproteobacteria</taxon>
        <taxon>Enterobacterales</taxon>
        <taxon>Erwiniaceae</taxon>
        <taxon>Pantoea</taxon>
    </lineage>
</organism>
<dbReference type="SUPFAM" id="SSF55729">
    <property type="entry name" value="Acyl-CoA N-acyltransferases (Nat)"/>
    <property type="match status" value="1"/>
</dbReference>
<dbReference type="Gene3D" id="3.40.630.30">
    <property type="match status" value="1"/>
</dbReference>
<reference evidence="4 5" key="1">
    <citation type="submission" date="2018-05" db="EMBL/GenBank/DDBJ databases">
        <title>Genomic Encyclopedia of Type Strains, Phase IV (KMG-V): Genome sequencing to study the core and pangenomes of soil and plant-associated prokaryotes.</title>
        <authorList>
            <person name="Whitman W."/>
        </authorList>
    </citation>
    <scope>NUCLEOTIDE SEQUENCE [LARGE SCALE GENOMIC DNA]</scope>
    <source>
        <strain evidence="4 5">PNA 200-10</strain>
    </source>
</reference>
<dbReference type="InterPro" id="IPR016181">
    <property type="entry name" value="Acyl_CoA_acyltransferase"/>
</dbReference>
<proteinExistence type="inferred from homology"/>
<protein>
    <recommendedName>
        <fullName evidence="2">Protein ElaA</fullName>
    </recommendedName>
</protein>
<evidence type="ECO:0000256" key="1">
    <source>
        <dbReference type="ARBA" id="ARBA00009623"/>
    </source>
</evidence>